<dbReference type="Proteomes" id="UP000001137">
    <property type="component" value="Chromosome"/>
</dbReference>
<dbReference type="GO" id="GO:0006400">
    <property type="term" value="P:tRNA modification"/>
    <property type="evidence" value="ECO:0007669"/>
    <property type="project" value="InterPro"/>
</dbReference>
<dbReference type="KEGG" id="cma:Cmaq_1724"/>
<proteinExistence type="predicted"/>
<dbReference type="STRING" id="397948.Cmaq_1724"/>
<dbReference type="Gene3D" id="3.20.20.105">
    <property type="entry name" value="Queuine tRNA-ribosyltransferase-like"/>
    <property type="match status" value="1"/>
</dbReference>
<dbReference type="RefSeq" id="WP_012186766.1">
    <property type="nucleotide sequence ID" value="NC_009954.1"/>
</dbReference>
<reference evidence="1 2" key="1">
    <citation type="submission" date="2007-10" db="EMBL/GenBank/DDBJ databases">
        <title>Complete sequence of Caldivirga maquilingensis IC-167.</title>
        <authorList>
            <consortium name="US DOE Joint Genome Institute"/>
            <person name="Copeland A."/>
            <person name="Lucas S."/>
            <person name="Lapidus A."/>
            <person name="Barry K."/>
            <person name="Glavina del Rio T."/>
            <person name="Dalin E."/>
            <person name="Tice H."/>
            <person name="Pitluck S."/>
            <person name="Saunders E."/>
            <person name="Brettin T."/>
            <person name="Bruce D."/>
            <person name="Detter J.C."/>
            <person name="Han C."/>
            <person name="Schmutz J."/>
            <person name="Larimer F."/>
            <person name="Land M."/>
            <person name="Hauser L."/>
            <person name="Kyrpides N."/>
            <person name="Ivanova N."/>
            <person name="Biddle J.F."/>
            <person name="Zhang Z."/>
            <person name="Fitz-Gibbon S.T."/>
            <person name="Lowe T.M."/>
            <person name="Saltikov C."/>
            <person name="House C.H."/>
            <person name="Richardson P."/>
        </authorList>
    </citation>
    <scope>NUCLEOTIDE SEQUENCE [LARGE SCALE GENOMIC DNA]</scope>
    <source>
        <strain evidence="2">ATCC 700844 / DSM 13496 / JCM 10307 / IC-167</strain>
    </source>
</reference>
<sequence length="322" mass="36776">MKILLGTPPRATPRPWIDFTGVINVPVIVSAFELLKVRPPGDAPLHSLLQHSGEIWVDSGGYQFLSRGVEIGIDDVAKVYSRFWDASTYLALDYPPLPSDDVNTAFGKFRKTIKAYHELSKVLERENIEVMPVIHYYRNEEIVLEALRSIIDHNPKEIAIGGLVPYVLVTRNVPKNSRWRALSFIAKVVEEFNGRVHVLGLGSPSITPTLELLRVYSTDSSTWRIKAAYGKVILPGGGERHVTGRRVNFGRRVIKEDELEELYLFLRETKFPLLEKYPDSLYMSFEYRALVNAWVTLMSRSKPRGSGFRLMYEMVQAMLEHR</sequence>
<accession>A8MAH0</accession>
<name>A8MAH0_CALMQ</name>
<gene>
    <name evidence="1" type="ordered locus">Cmaq_1724</name>
</gene>
<keyword evidence="2" id="KW-1185">Reference proteome</keyword>
<evidence type="ECO:0000313" key="2">
    <source>
        <dbReference type="Proteomes" id="UP000001137"/>
    </source>
</evidence>
<dbReference type="OrthoDB" id="6871at2157"/>
<organism evidence="1 2">
    <name type="scientific">Caldivirga maquilingensis (strain ATCC 700844 / DSM 13496 / JCM 10307 / IC-167)</name>
    <dbReference type="NCBI Taxonomy" id="397948"/>
    <lineage>
        <taxon>Archaea</taxon>
        <taxon>Thermoproteota</taxon>
        <taxon>Thermoprotei</taxon>
        <taxon>Thermoproteales</taxon>
        <taxon>Thermoproteaceae</taxon>
        <taxon>Caldivirga</taxon>
    </lineage>
</organism>
<evidence type="ECO:0000313" key="1">
    <source>
        <dbReference type="EMBL" id="ABW02547.1"/>
    </source>
</evidence>
<dbReference type="GeneID" id="5709780"/>
<dbReference type="SUPFAM" id="SSF51713">
    <property type="entry name" value="tRNA-guanine transglycosylase"/>
    <property type="match status" value="1"/>
</dbReference>
<dbReference type="AlphaFoldDB" id="A8MAH0"/>
<dbReference type="EMBL" id="CP000852">
    <property type="protein sequence ID" value="ABW02547.1"/>
    <property type="molecule type" value="Genomic_DNA"/>
</dbReference>
<protein>
    <recommendedName>
        <fullName evidence="3">tRNA-ribosyltransferase</fullName>
    </recommendedName>
</protein>
<dbReference type="InterPro" id="IPR036511">
    <property type="entry name" value="TGT-like_sf"/>
</dbReference>
<dbReference type="eggNOG" id="arCOG00996">
    <property type="taxonomic scope" value="Archaea"/>
</dbReference>
<dbReference type="HOGENOM" id="CLU_873238_0_0_2"/>
<evidence type="ECO:0008006" key="3">
    <source>
        <dbReference type="Google" id="ProtNLM"/>
    </source>
</evidence>